<dbReference type="PROSITE" id="PS50103">
    <property type="entry name" value="ZF_C3H1"/>
    <property type="match status" value="1"/>
</dbReference>
<evidence type="ECO:0000256" key="5">
    <source>
        <dbReference type="PROSITE-ProRule" id="PRU00723"/>
    </source>
</evidence>
<name>A0A7J6QVA0_PEROL</name>
<dbReference type="InterPro" id="IPR000571">
    <property type="entry name" value="Znf_CCCH"/>
</dbReference>
<feature type="domain" description="C3H1-type" evidence="7">
    <location>
        <begin position="179"/>
        <end position="206"/>
    </location>
</feature>
<dbReference type="CDD" id="cd22386">
    <property type="entry name" value="KH-I_KHDC4_rpt2"/>
    <property type="match status" value="1"/>
</dbReference>
<evidence type="ECO:0000259" key="7">
    <source>
        <dbReference type="PROSITE" id="PS50103"/>
    </source>
</evidence>
<dbReference type="InterPro" id="IPR047889">
    <property type="entry name" value="KHDC4_KH-I_second"/>
</dbReference>
<dbReference type="PANTHER" id="PTHR15744">
    <property type="entry name" value="BLOM7"/>
    <property type="match status" value="1"/>
</dbReference>
<evidence type="ECO:0000256" key="6">
    <source>
        <dbReference type="SAM" id="MobiDB-lite"/>
    </source>
</evidence>
<dbReference type="GO" id="GO:0005634">
    <property type="term" value="C:nucleus"/>
    <property type="evidence" value="ECO:0007669"/>
    <property type="project" value="InterPro"/>
</dbReference>
<dbReference type="SUPFAM" id="SSF54791">
    <property type="entry name" value="Eukaryotic type KH-domain (KH-domain type I)"/>
    <property type="match status" value="1"/>
</dbReference>
<dbReference type="InterPro" id="IPR036612">
    <property type="entry name" value="KH_dom_type_1_sf"/>
</dbReference>
<dbReference type="SMART" id="SM00356">
    <property type="entry name" value="ZnF_C3H1"/>
    <property type="match status" value="1"/>
</dbReference>
<dbReference type="EMBL" id="JABANM010027005">
    <property type="protein sequence ID" value="KAF4712032.1"/>
    <property type="molecule type" value="Genomic_DNA"/>
</dbReference>
<dbReference type="InterPro" id="IPR036855">
    <property type="entry name" value="Znf_CCCH_sf"/>
</dbReference>
<feature type="zinc finger region" description="C3H1-type" evidence="5">
    <location>
        <begin position="179"/>
        <end position="206"/>
    </location>
</feature>
<dbReference type="SUPFAM" id="SSF90229">
    <property type="entry name" value="CCCH zinc finger"/>
    <property type="match status" value="1"/>
</dbReference>
<sequence length="543" mass="62577">MHKDFPIVGRIIGPNGEHMKEIHNKTSAKLRLRGRRSNYREGPEQKESDEPLHLCVSSNDEVSYRRTCEMVEHLMKGVYEDYGVWCSQRGIPIPAIQMIMVEGSTQESLEDKLHELYAAQNMLLGKKRRSALGEASDDEDDDGVAAPKAVDPRLPENQPHGFDASQTGPAYKRLRSDVGGASKICRHWLRGQCHYGDRCSFRHVVPPGMAPPPQNLEDDVDPTEDLPLTPRTQEALRRTGISPLNLKPKAFQEFHVNGDSVELQRLRFNHYETKRRERISRVLAERAAVMRDQSPIASSAHASKGLQNLQMVESLIAKEAAKLERDLKNQARCGIHKVDSGVTQNKRYHVAMERENREQIERESQLELRERYRRERVAAAQKQIEAKGQQVKDAIDARMEENRSRLQALESDFVARQADASAHQLSEDQRLKQWQLQQDLTSSEKSEEWEKKRVAMNNKIAELEVERALQGQVLRQRFENKIYTAEKKKEADLAQHLLKHKTAHFKLVDAKEKREELERVDRHRRDLIGRQMDDKEEKIATML</sequence>
<dbReference type="Pfam" id="PF00642">
    <property type="entry name" value="zf-CCCH"/>
    <property type="match status" value="1"/>
</dbReference>
<dbReference type="Gene3D" id="4.10.1000.10">
    <property type="entry name" value="Zinc finger, CCCH-type"/>
    <property type="match status" value="1"/>
</dbReference>
<reference evidence="8 9" key="1">
    <citation type="submission" date="2020-04" db="EMBL/GenBank/DDBJ databases">
        <title>Perkinsus olseni comparative genomics.</title>
        <authorList>
            <person name="Bogema D.R."/>
        </authorList>
    </citation>
    <scope>NUCLEOTIDE SEQUENCE [LARGE SCALE GENOMIC DNA]</scope>
    <source>
        <strain evidence="8">ATCC PRA-205</strain>
    </source>
</reference>
<keyword evidence="2 5" id="KW-0863">Zinc-finger</keyword>
<keyword evidence="1 5" id="KW-0479">Metal-binding</keyword>
<keyword evidence="4" id="KW-0694">RNA-binding</keyword>
<organism evidence="8 9">
    <name type="scientific">Perkinsus olseni</name>
    <name type="common">Perkinsus atlanticus</name>
    <dbReference type="NCBI Taxonomy" id="32597"/>
    <lineage>
        <taxon>Eukaryota</taxon>
        <taxon>Sar</taxon>
        <taxon>Alveolata</taxon>
        <taxon>Perkinsozoa</taxon>
        <taxon>Perkinsea</taxon>
        <taxon>Perkinsida</taxon>
        <taxon>Perkinsidae</taxon>
        <taxon>Perkinsus</taxon>
    </lineage>
</organism>
<dbReference type="GO" id="GO:0008270">
    <property type="term" value="F:zinc ion binding"/>
    <property type="evidence" value="ECO:0007669"/>
    <property type="project" value="UniProtKB-KW"/>
</dbReference>
<dbReference type="InterPro" id="IPR031121">
    <property type="entry name" value="RIK/BLOM7"/>
</dbReference>
<dbReference type="AlphaFoldDB" id="A0A7J6QVA0"/>
<dbReference type="InterPro" id="IPR055256">
    <property type="entry name" value="KH_1_KHDC4/BBP-like"/>
</dbReference>
<keyword evidence="3 5" id="KW-0862">Zinc</keyword>
<protein>
    <recommendedName>
        <fullName evidence="7">C3H1-type domain-containing protein</fullName>
    </recommendedName>
</protein>
<evidence type="ECO:0000256" key="4">
    <source>
        <dbReference type="PROSITE-ProRule" id="PRU00117"/>
    </source>
</evidence>
<evidence type="ECO:0000256" key="2">
    <source>
        <dbReference type="ARBA" id="ARBA00022771"/>
    </source>
</evidence>
<evidence type="ECO:0000256" key="1">
    <source>
        <dbReference type="ARBA" id="ARBA00022723"/>
    </source>
</evidence>
<dbReference type="PROSITE" id="PS50084">
    <property type="entry name" value="KH_TYPE_1"/>
    <property type="match status" value="1"/>
</dbReference>
<dbReference type="PANTHER" id="PTHR15744:SF0">
    <property type="entry name" value="KH HOMOLOGY DOMAIN-CONTAINING PROTEIN 4"/>
    <property type="match status" value="1"/>
</dbReference>
<dbReference type="Proteomes" id="UP000574390">
    <property type="component" value="Unassembled WGS sequence"/>
</dbReference>
<feature type="non-terminal residue" evidence="8">
    <location>
        <position position="1"/>
    </location>
</feature>
<accession>A0A7J6QVA0</accession>
<evidence type="ECO:0000256" key="3">
    <source>
        <dbReference type="ARBA" id="ARBA00022833"/>
    </source>
</evidence>
<evidence type="ECO:0000313" key="9">
    <source>
        <dbReference type="Proteomes" id="UP000574390"/>
    </source>
</evidence>
<comment type="caution">
    <text evidence="8">The sequence shown here is derived from an EMBL/GenBank/DDBJ whole genome shotgun (WGS) entry which is preliminary data.</text>
</comment>
<feature type="region of interest" description="Disordered" evidence="6">
    <location>
        <begin position="130"/>
        <end position="171"/>
    </location>
</feature>
<dbReference type="Gene3D" id="3.30.1370.10">
    <property type="entry name" value="K Homology domain, type 1"/>
    <property type="match status" value="1"/>
</dbReference>
<dbReference type="Pfam" id="PF22675">
    <property type="entry name" value="KH-I_KHDC4-BBP"/>
    <property type="match status" value="1"/>
</dbReference>
<gene>
    <name evidence="8" type="ORF">FOZ62_025663</name>
</gene>
<evidence type="ECO:0000313" key="8">
    <source>
        <dbReference type="EMBL" id="KAF4712032.1"/>
    </source>
</evidence>
<dbReference type="GO" id="GO:0003723">
    <property type="term" value="F:RNA binding"/>
    <property type="evidence" value="ECO:0007669"/>
    <property type="project" value="UniProtKB-UniRule"/>
</dbReference>
<proteinExistence type="predicted"/>